<dbReference type="Gramene" id="Solyc07g055025.1.1">
    <property type="protein sequence ID" value="Solyc07g055025.1.1"/>
    <property type="gene ID" value="Solyc07g055025.1"/>
</dbReference>
<reference evidence="1" key="2">
    <citation type="submission" date="2019-01" db="UniProtKB">
        <authorList>
            <consortium name="EnsemblPlants"/>
        </authorList>
    </citation>
    <scope>IDENTIFICATION</scope>
    <source>
        <strain evidence="1">cv. Heinz 1706</strain>
    </source>
</reference>
<proteinExistence type="predicted"/>
<sequence length="52" mass="5585">MNLGRLKNVVAAAAIEGLAEVRAKIFGHVINPTGHMKDDPLVMRDDSLTGLK</sequence>
<dbReference type="EnsemblPlants" id="Solyc07g055025.1.1">
    <property type="protein sequence ID" value="Solyc07g055025.1.1"/>
    <property type="gene ID" value="Solyc07g055025.1"/>
</dbReference>
<dbReference type="PaxDb" id="4081-Solyc07g055030.1.1"/>
<organism evidence="1">
    <name type="scientific">Solanum lycopersicum</name>
    <name type="common">Tomato</name>
    <name type="synonym">Lycopersicon esculentum</name>
    <dbReference type="NCBI Taxonomy" id="4081"/>
    <lineage>
        <taxon>Eukaryota</taxon>
        <taxon>Viridiplantae</taxon>
        <taxon>Streptophyta</taxon>
        <taxon>Embryophyta</taxon>
        <taxon>Tracheophyta</taxon>
        <taxon>Spermatophyta</taxon>
        <taxon>Magnoliopsida</taxon>
        <taxon>eudicotyledons</taxon>
        <taxon>Gunneridae</taxon>
        <taxon>Pentapetalae</taxon>
        <taxon>asterids</taxon>
        <taxon>lamiids</taxon>
        <taxon>Solanales</taxon>
        <taxon>Solanaceae</taxon>
        <taxon>Solanoideae</taxon>
        <taxon>Solaneae</taxon>
        <taxon>Solanum</taxon>
        <taxon>Solanum subgen. Lycopersicon</taxon>
    </lineage>
</organism>
<keyword evidence="2" id="KW-1185">Reference proteome</keyword>
<accession>A0A3Q7HFY2</accession>
<evidence type="ECO:0000313" key="1">
    <source>
        <dbReference type="EnsemblPlants" id="Solyc07g055025.1.1"/>
    </source>
</evidence>
<evidence type="ECO:0000313" key="2">
    <source>
        <dbReference type="Proteomes" id="UP000004994"/>
    </source>
</evidence>
<name>A0A3Q7HFY2_SOLLC</name>
<dbReference type="STRING" id="4081.A0A3Q7HFY2"/>
<dbReference type="AlphaFoldDB" id="A0A3Q7HFY2"/>
<reference evidence="1" key="1">
    <citation type="journal article" date="2012" name="Nature">
        <title>The tomato genome sequence provides insights into fleshy fruit evolution.</title>
        <authorList>
            <consortium name="Tomato Genome Consortium"/>
        </authorList>
    </citation>
    <scope>NUCLEOTIDE SEQUENCE [LARGE SCALE GENOMIC DNA]</scope>
    <source>
        <strain evidence="1">cv. Heinz 1706</strain>
    </source>
</reference>
<dbReference type="Proteomes" id="UP000004994">
    <property type="component" value="Chromosome 7"/>
</dbReference>
<protein>
    <submittedName>
        <fullName evidence="1">Uncharacterized protein</fullName>
    </submittedName>
</protein>
<dbReference type="InParanoid" id="A0A3Q7HFY2"/>